<dbReference type="KEGG" id="npv:OHM77_09215"/>
<dbReference type="GO" id="GO:0003887">
    <property type="term" value="F:DNA-directed DNA polymerase activity"/>
    <property type="evidence" value="ECO:0007669"/>
    <property type="project" value="UniProtKB-UniRule"/>
</dbReference>
<dbReference type="InterPro" id="IPR022637">
    <property type="entry name" value="DNA_polIII_beta_cen"/>
</dbReference>
<feature type="domain" description="DNA polymerase III beta sliding clamp central" evidence="12">
    <location>
        <begin position="134"/>
        <end position="247"/>
    </location>
</feature>
<protein>
    <recommendedName>
        <fullName evidence="3 10">Beta sliding clamp</fullName>
    </recommendedName>
</protein>
<dbReference type="InterPro" id="IPR022634">
    <property type="entry name" value="DNA_polIII_beta_N"/>
</dbReference>
<dbReference type="GO" id="GO:0005737">
    <property type="term" value="C:cytoplasm"/>
    <property type="evidence" value="ECO:0007669"/>
    <property type="project" value="UniProtKB-SubCell"/>
</dbReference>
<evidence type="ECO:0000256" key="9">
    <source>
        <dbReference type="ARBA" id="ARBA00023125"/>
    </source>
</evidence>
<evidence type="ECO:0000256" key="1">
    <source>
        <dbReference type="ARBA" id="ARBA00004496"/>
    </source>
</evidence>
<keyword evidence="6 10" id="KW-0548">Nucleotidyltransferase</keyword>
<dbReference type="SMART" id="SM00480">
    <property type="entry name" value="POL3Bc"/>
    <property type="match status" value="1"/>
</dbReference>
<evidence type="ECO:0000256" key="5">
    <source>
        <dbReference type="ARBA" id="ARBA00022679"/>
    </source>
</evidence>
<dbReference type="SUPFAM" id="SSF55979">
    <property type="entry name" value="DNA clamp"/>
    <property type="match status" value="3"/>
</dbReference>
<evidence type="ECO:0000256" key="7">
    <source>
        <dbReference type="ARBA" id="ARBA00022705"/>
    </source>
</evidence>
<feature type="domain" description="DNA polymerase III beta sliding clamp N-terminal" evidence="11">
    <location>
        <begin position="7"/>
        <end position="122"/>
    </location>
</feature>
<organism evidence="14">
    <name type="scientific">Candidatus Nitricoxidivorans perseverans</name>
    <dbReference type="NCBI Taxonomy" id="2975601"/>
    <lineage>
        <taxon>Bacteria</taxon>
        <taxon>Pseudomonadati</taxon>
        <taxon>Pseudomonadota</taxon>
        <taxon>Betaproteobacteria</taxon>
        <taxon>Nitrosomonadales</taxon>
        <taxon>Sterolibacteriaceae</taxon>
        <taxon>Candidatus Nitricoxidivorans</taxon>
    </lineage>
</organism>
<dbReference type="InterPro" id="IPR001001">
    <property type="entry name" value="DNA_polIII_beta"/>
</dbReference>
<dbReference type="Pfam" id="PF00712">
    <property type="entry name" value="DNA_pol3_beta"/>
    <property type="match status" value="1"/>
</dbReference>
<comment type="subcellular location">
    <subcellularLocation>
        <location evidence="1 10">Cytoplasm</location>
    </subcellularLocation>
</comment>
<gene>
    <name evidence="14" type="primary">dnaN</name>
    <name evidence="14" type="ORF">OHM77_09215</name>
</gene>
<dbReference type="InterPro" id="IPR022635">
    <property type="entry name" value="DNA_polIII_beta_C"/>
</dbReference>
<evidence type="ECO:0000259" key="13">
    <source>
        <dbReference type="Pfam" id="PF02768"/>
    </source>
</evidence>
<keyword evidence="9" id="KW-0238">DNA-binding</keyword>
<dbReference type="PANTHER" id="PTHR30478">
    <property type="entry name" value="DNA POLYMERASE III SUBUNIT BETA"/>
    <property type="match status" value="1"/>
</dbReference>
<accession>A0AA49FJZ4</accession>
<proteinExistence type="inferred from homology"/>
<dbReference type="Gene3D" id="3.70.10.10">
    <property type="match status" value="1"/>
</dbReference>
<comment type="subunit">
    <text evidence="10">Forms a ring-shaped head-to-tail homodimer around DNA.</text>
</comment>
<dbReference type="PIRSF" id="PIRSF000804">
    <property type="entry name" value="DNA_pol_III_b"/>
    <property type="match status" value="1"/>
</dbReference>
<dbReference type="AlphaFoldDB" id="A0AA49FJZ4"/>
<dbReference type="Pfam" id="PF02767">
    <property type="entry name" value="DNA_pol3_beta_2"/>
    <property type="match status" value="1"/>
</dbReference>
<dbReference type="Pfam" id="PF02768">
    <property type="entry name" value="DNA_pol3_beta_3"/>
    <property type="match status" value="1"/>
</dbReference>
<dbReference type="PANTHER" id="PTHR30478:SF0">
    <property type="entry name" value="BETA SLIDING CLAMP"/>
    <property type="match status" value="1"/>
</dbReference>
<evidence type="ECO:0000259" key="12">
    <source>
        <dbReference type="Pfam" id="PF02767"/>
    </source>
</evidence>
<keyword evidence="7 10" id="KW-0235">DNA replication</keyword>
<evidence type="ECO:0000256" key="6">
    <source>
        <dbReference type="ARBA" id="ARBA00022695"/>
    </source>
</evidence>
<dbReference type="GO" id="GO:0006271">
    <property type="term" value="P:DNA strand elongation involved in DNA replication"/>
    <property type="evidence" value="ECO:0007669"/>
    <property type="project" value="TreeGrafter"/>
</dbReference>
<dbReference type="GO" id="GO:0008408">
    <property type="term" value="F:3'-5' exonuclease activity"/>
    <property type="evidence" value="ECO:0007669"/>
    <property type="project" value="InterPro"/>
</dbReference>
<name>A0AA49FJZ4_9PROT</name>
<feature type="domain" description="DNA polymerase III beta sliding clamp C-terminal" evidence="13">
    <location>
        <begin position="250"/>
        <end position="369"/>
    </location>
</feature>
<keyword evidence="4 10" id="KW-0963">Cytoplasm</keyword>
<evidence type="ECO:0000256" key="3">
    <source>
        <dbReference type="ARBA" id="ARBA00021035"/>
    </source>
</evidence>
<evidence type="ECO:0000313" key="14">
    <source>
        <dbReference type="EMBL" id="WIM04880.1"/>
    </source>
</evidence>
<comment type="function">
    <text evidence="10">Confers DNA tethering and processivity to DNA polymerases and other proteins. Acts as a clamp, forming a ring around DNA (a reaction catalyzed by the clamp-loading complex) which diffuses in an ATP-independent manner freely and bidirectionally along dsDNA. Initially characterized for its ability to contact the catalytic subunit of DNA polymerase III (Pol III), a complex, multichain enzyme responsible for most of the replicative synthesis in bacteria; Pol III exhibits 3'-5' exonuclease proofreading activity. The beta chain is required for initiation of replication as well as for processivity of DNA replication.</text>
</comment>
<evidence type="ECO:0000259" key="11">
    <source>
        <dbReference type="Pfam" id="PF00712"/>
    </source>
</evidence>
<dbReference type="InterPro" id="IPR046938">
    <property type="entry name" value="DNA_clamp_sf"/>
</dbReference>
<dbReference type="Gene3D" id="3.10.150.10">
    <property type="entry name" value="DNA Polymerase III, subunit A, domain 2"/>
    <property type="match status" value="1"/>
</dbReference>
<keyword evidence="5 10" id="KW-0808">Transferase</keyword>
<evidence type="ECO:0000256" key="4">
    <source>
        <dbReference type="ARBA" id="ARBA00022490"/>
    </source>
</evidence>
<sequence length="370" mass="41654">MLLFKGPRDQILAPLQSVCGIVEKRHTLPILSNVLMEKEGERLTLLATDIEIQIRTGTTMPATVGGEKTALTVAARKLQDILRSLPETAEVSLTLEDRRLQLKAGKSRFNLQTIPAEDFPRMAAVDGQATRLTLTQKQFKRLLALVQYSMAQQDIRYYLNGLLLVVNGAEMRLVATDGHRLAYVSEALPETLPRTEVILPRKTVLELSRQLADNDDLLEIVLTPTQAQFRFADIELVSKLIDGKFPDYERVIPQHHDKVVHLARDTLLHSLLRVAILTNEKFRGVRMVLGDGALKIISTNAEQEEAQEEIEIDYQGETLDVGFNVTYLLDVLNNVATDVIECRLADVNSSALFMLPDNERFKYVVMPMRI</sequence>
<dbReference type="Proteomes" id="UP001234916">
    <property type="component" value="Chromosome"/>
</dbReference>
<keyword evidence="8 10" id="KW-0239">DNA-directed DNA polymerase</keyword>
<dbReference type="GO" id="GO:0009360">
    <property type="term" value="C:DNA polymerase III complex"/>
    <property type="evidence" value="ECO:0007669"/>
    <property type="project" value="InterPro"/>
</dbReference>
<dbReference type="EMBL" id="CP107246">
    <property type="protein sequence ID" value="WIM04880.1"/>
    <property type="molecule type" value="Genomic_DNA"/>
</dbReference>
<dbReference type="CDD" id="cd00140">
    <property type="entry name" value="beta_clamp"/>
    <property type="match status" value="1"/>
</dbReference>
<evidence type="ECO:0000256" key="10">
    <source>
        <dbReference type="PIRNR" id="PIRNR000804"/>
    </source>
</evidence>
<evidence type="ECO:0000256" key="8">
    <source>
        <dbReference type="ARBA" id="ARBA00022932"/>
    </source>
</evidence>
<evidence type="ECO:0000256" key="2">
    <source>
        <dbReference type="ARBA" id="ARBA00010752"/>
    </source>
</evidence>
<dbReference type="NCBIfam" id="TIGR00663">
    <property type="entry name" value="dnan"/>
    <property type="match status" value="1"/>
</dbReference>
<comment type="similarity">
    <text evidence="2 10">Belongs to the beta sliding clamp family.</text>
</comment>
<reference evidence="14" key="1">
    <citation type="journal article" date="2023" name="Nat. Microbiol.">
        <title>Enrichment and characterization of a nitric oxide-reducing microbial community in a continuous bioreactor.</title>
        <authorList>
            <person name="Garrido-Amador P."/>
            <person name="Stortenbeker N."/>
            <person name="Wessels H.J.C.T."/>
            <person name="Speth D.R."/>
            <person name="Garcia-Heredia I."/>
            <person name="Kartal B."/>
        </authorList>
    </citation>
    <scope>NUCLEOTIDE SEQUENCE</scope>
    <source>
        <strain evidence="14">MAG1</strain>
    </source>
</reference>
<dbReference type="GO" id="GO:0003677">
    <property type="term" value="F:DNA binding"/>
    <property type="evidence" value="ECO:0007669"/>
    <property type="project" value="UniProtKB-UniRule"/>
</dbReference>